<feature type="chain" id="PRO_5044634464" description="FAM69 protein-kinase domain-containing protein" evidence="5">
    <location>
        <begin position="23"/>
        <end position="351"/>
    </location>
</feature>
<sequence>MHLSPGHLRIVLILALLQDLQVKPQKDIFRAHLERDLQLCPACFAGQRWQCEEIFEAIAEPSDWSKLLKGIALLIDRREIYFLQLNERHQAAQLVAKRDAIGGHSYRNMGILREAFLEMEERPGGFQLCRSGFRTPRFVSYLEQRGHEAATIWYYMMHSITPLLMQELFLRGFPVPRSYAACGLTHFQAYAGRTLVHYATAGENLRLEMARQLLQLSLKLTFGFADFRIFLTDFTADNLAFDEASQSVILIDLDSVVLVDAAVPLGDAQKYEPLPGDGFTFDVKSFCGGQQLDANVYQACLLLKDFLLRDLANGRLEMLLEQCVRCDDATCDMRFQQAYDLIKLLGELLGS</sequence>
<evidence type="ECO:0000256" key="5">
    <source>
        <dbReference type="SAM" id="SignalP"/>
    </source>
</evidence>
<evidence type="ECO:0000313" key="9">
    <source>
        <dbReference type="RefSeq" id="XP_015040821.2"/>
    </source>
</evidence>
<reference evidence="8" key="2">
    <citation type="submission" date="2025-04" db="UniProtKB">
        <authorList>
            <consortium name="RefSeq"/>
        </authorList>
    </citation>
    <scope>IDENTIFICATION</scope>
    <source>
        <strain evidence="8">MV-25-SWS-2005</strain>
        <tissue evidence="8">Whole body</tissue>
    </source>
</reference>
<evidence type="ECO:0000256" key="4">
    <source>
        <dbReference type="ARBA" id="ARBA00022729"/>
    </source>
</evidence>
<feature type="signal peptide" evidence="5">
    <location>
        <begin position="1"/>
        <end position="22"/>
    </location>
</feature>
<dbReference type="InterPro" id="IPR020519">
    <property type="entry name" value="DIPK2A/B"/>
</dbReference>
<dbReference type="GO" id="GO:0005576">
    <property type="term" value="C:extracellular region"/>
    <property type="evidence" value="ECO:0007669"/>
    <property type="project" value="UniProtKB-SubCell"/>
</dbReference>
<evidence type="ECO:0000313" key="7">
    <source>
        <dbReference type="Proteomes" id="UP000001819"/>
    </source>
</evidence>
<reference evidence="7" key="1">
    <citation type="submission" date="2024-06" db="UniProtKB">
        <authorList>
            <consortium name="RefSeq"/>
        </authorList>
    </citation>
    <scope>NUCLEOTIDE SEQUENCE [LARGE SCALE GENOMIC DNA]</scope>
    <source>
        <strain evidence="9">MV-25-SWS-2005</strain>
        <strain evidence="7">MV2-25</strain>
        <tissue evidence="9">Whole body</tissue>
    </source>
</reference>
<gene>
    <name evidence="8 9" type="primary">LOC4805698</name>
</gene>
<dbReference type="AlphaFoldDB" id="A0A6I8UWP8"/>
<accession>A0A6I8UWP8</accession>
<protein>
    <recommendedName>
        <fullName evidence="6">FAM69 protein-kinase domain-containing protein</fullName>
    </recommendedName>
</protein>
<keyword evidence="7" id="KW-1185">Reference proteome</keyword>
<evidence type="ECO:0000256" key="3">
    <source>
        <dbReference type="ARBA" id="ARBA00022525"/>
    </source>
</evidence>
<proteinExistence type="inferred from homology"/>
<feature type="domain" description="FAM69 protein-kinase" evidence="6">
    <location>
        <begin position="162"/>
        <end position="324"/>
    </location>
</feature>
<organism evidence="7 8">
    <name type="scientific">Drosophila pseudoobscura pseudoobscura</name>
    <name type="common">Fruit fly</name>
    <dbReference type="NCBI Taxonomy" id="46245"/>
    <lineage>
        <taxon>Eukaryota</taxon>
        <taxon>Metazoa</taxon>
        <taxon>Ecdysozoa</taxon>
        <taxon>Arthropoda</taxon>
        <taxon>Hexapoda</taxon>
        <taxon>Insecta</taxon>
        <taxon>Pterygota</taxon>
        <taxon>Neoptera</taxon>
        <taxon>Endopterygota</taxon>
        <taxon>Diptera</taxon>
        <taxon>Brachycera</taxon>
        <taxon>Muscomorpha</taxon>
        <taxon>Ephydroidea</taxon>
        <taxon>Drosophilidae</taxon>
        <taxon>Drosophila</taxon>
        <taxon>Sophophora</taxon>
    </lineage>
</organism>
<dbReference type="RefSeq" id="XP_015040821.2">
    <property type="nucleotide sequence ID" value="XM_015185335.2"/>
</dbReference>
<dbReference type="KEGG" id="dpo:4805698"/>
<comment type="similarity">
    <text evidence="2">Belongs to the DIPK family.</text>
</comment>
<evidence type="ECO:0000256" key="1">
    <source>
        <dbReference type="ARBA" id="ARBA00004613"/>
    </source>
</evidence>
<name>A0A6I8UWP8_DROPS</name>
<comment type="subcellular location">
    <subcellularLocation>
        <location evidence="1">Secreted</location>
    </subcellularLocation>
</comment>
<dbReference type="PANTHER" id="PTHR32073:SF7">
    <property type="entry name" value="GH11358P"/>
    <property type="match status" value="1"/>
</dbReference>
<evidence type="ECO:0000259" key="6">
    <source>
        <dbReference type="Pfam" id="PF12260"/>
    </source>
</evidence>
<dbReference type="InterPro" id="IPR022049">
    <property type="entry name" value="FAM69_kinase_dom"/>
</dbReference>
<dbReference type="Pfam" id="PF12260">
    <property type="entry name" value="PIP49_C"/>
    <property type="match status" value="1"/>
</dbReference>
<evidence type="ECO:0000256" key="2">
    <source>
        <dbReference type="ARBA" id="ARBA00006338"/>
    </source>
</evidence>
<evidence type="ECO:0000313" key="8">
    <source>
        <dbReference type="RefSeq" id="XP_001362056.4"/>
    </source>
</evidence>
<keyword evidence="4 5" id="KW-0732">Signal</keyword>
<dbReference type="PANTHER" id="PTHR32073">
    <property type="entry name" value="GH11358P"/>
    <property type="match status" value="1"/>
</dbReference>
<dbReference type="RefSeq" id="XP_001362056.4">
    <property type="nucleotide sequence ID" value="XM_001362019.5"/>
</dbReference>
<dbReference type="Proteomes" id="UP000001819">
    <property type="component" value="Chromosome 3"/>
</dbReference>
<keyword evidence="3" id="KW-0964">Secreted</keyword>